<keyword evidence="2" id="KW-1185">Reference proteome</keyword>
<dbReference type="OrthoDB" id="6301205at2"/>
<gene>
    <name evidence="1" type="ORF">JCM31447_22460</name>
</gene>
<dbReference type="RefSeq" id="WP_130610377.1">
    <property type="nucleotide sequence ID" value="NZ_AP019368.1"/>
</dbReference>
<accession>A0A4P2VKK8</accession>
<name>A0A4P2VKK8_FLUSA</name>
<dbReference type="AlphaFoldDB" id="A0A4P2VKK8"/>
<dbReference type="KEGG" id="sbf:JCM31447_22460"/>
<reference evidence="1 2" key="1">
    <citation type="submission" date="2018-12" db="EMBL/GenBank/DDBJ databases">
        <title>Rubrispira sanarue gen. nov., sp., nov., a member of the order Silvanigrellales, isolated from a brackish lake in Hamamatsu Japan.</title>
        <authorList>
            <person name="Maejima Y."/>
            <person name="Iino T."/>
            <person name="Muraguchi Y."/>
            <person name="Fukuda K."/>
            <person name="Nojiri H."/>
            <person name="Ohkuma M."/>
            <person name="Moriuchi R."/>
            <person name="Dohra H."/>
            <person name="Kimbara K."/>
            <person name="Shintani M."/>
        </authorList>
    </citation>
    <scope>NUCLEOTIDE SEQUENCE [LARGE SCALE GENOMIC DNA]</scope>
    <source>
        <strain evidence="1 2">RF1110005</strain>
    </source>
</reference>
<organism evidence="1 2">
    <name type="scientific">Fluviispira sanaruensis</name>
    <dbReference type="NCBI Taxonomy" id="2493639"/>
    <lineage>
        <taxon>Bacteria</taxon>
        <taxon>Pseudomonadati</taxon>
        <taxon>Bdellovibrionota</taxon>
        <taxon>Oligoflexia</taxon>
        <taxon>Silvanigrellales</taxon>
        <taxon>Silvanigrellaceae</taxon>
        <taxon>Fluviispira</taxon>
    </lineage>
</organism>
<sequence length="550" mass="62401">MKKSIFLIYIQIAYHYSVFANITSQCHDGYIDYKRPAIPFVPFRMTDSETDKELSPDDIITAVDRNAKSYQVTAKEFFENLNSIEYGLNQWGYSLRDSTGSYNLSSLDSCLKLLENQREVIKKNLIQEPVNEMLKYTDWKKKVDQKKADQKKKYPRFTDLIYYRDLNKYDEYTAKVQAFDVPRPLLKKVPMTVFKKSKNWAFEKGEKSKFLIGGGAGYGVKVSHLEASSYAHMTIDAALLKIWHGSVLSAKTSASSPGTGMGSISFSVNIFGASLYAFDRDLDKSVHSIDREFLNTPLSFEKGTHFTLGPIPIRLSLGVRGTNTLKWGLDARPLQLQSFLQHNAELDAYAVAAVDILIAGVGVHGRLLLLSVNTRIAGNAHVEFNDTLYFKLDLVGKTDVHSLYGDLKIVAYAYLPTLKFWNGLLEKKEWSKRLGEFPGYNYSGNIFDYSATLSPTGFSAKGQLSIEDVNDYMQIKKSVKRREAVLSLADITQKRARETIKSIENDFNGHNNKTLIAEEDLLKNNFASIDKYFSDYEKEIKTFDDIAEYL</sequence>
<evidence type="ECO:0000313" key="1">
    <source>
        <dbReference type="EMBL" id="BBH53796.1"/>
    </source>
</evidence>
<evidence type="ECO:0000313" key="2">
    <source>
        <dbReference type="Proteomes" id="UP000291236"/>
    </source>
</evidence>
<proteinExistence type="predicted"/>
<dbReference type="EMBL" id="AP019368">
    <property type="protein sequence ID" value="BBH53796.1"/>
    <property type="molecule type" value="Genomic_DNA"/>
</dbReference>
<dbReference type="Proteomes" id="UP000291236">
    <property type="component" value="Chromosome"/>
</dbReference>
<protein>
    <submittedName>
        <fullName evidence="1">Uncharacterized protein</fullName>
    </submittedName>
</protein>